<sequence length="560" mass="62047">MADTAEAAFKRTAAAVTTGGVDALSPPMTPDNDKASAFDIKHPIIAPITPTDTPSDINIPDNYVTKTLNAQKHLPPLTWRNLAANIEWISLLALTVTPALTIYGICTTSWNTKTFWWSVIYYYITGLGITAGYHRLWAHRSYNAHPILQYILACAGAGAVQGSIKWWSRGHRAHHRYTDTDLDPYSAHHGFWWAHVGWMLVKPRTKIGVADVSDLTRNKVVRWQHENYLSLLALMGFIFPTLVAGLGWGDWRGGFFFAGAARLLFVHHSTFCVNSLAHWLGETPFDNKHSPRDHIITALVTIGEGYHNFHHQFPMDYRNAYWNLGYDPTKWLIKASSLLGLATHLKTFPENEIRKGVYTMKLAKLAEESGSIQWPIDSNLLPVISWDDFVEESKTRELMVIHGFIHDVSTFMNDHPGGAHLLKRAIGTDASVAFFGGVYDHSNAAHNQLAMMRVGILDGGMEVEHLKRPRASSTASASSASSATSAASSVASSLGRLSSFDALDQLASSEVSHQTSAAPEHQPTALIADKYTLHLPPSERLRIARTAPLPRSEFTVKKQQ</sequence>
<accession>A0ACC2WZG2</accession>
<keyword evidence="2" id="KW-1185">Reference proteome</keyword>
<organism evidence="1 2">
    <name type="scientific">Naganishia onofrii</name>
    <dbReference type="NCBI Taxonomy" id="1851511"/>
    <lineage>
        <taxon>Eukaryota</taxon>
        <taxon>Fungi</taxon>
        <taxon>Dikarya</taxon>
        <taxon>Basidiomycota</taxon>
        <taxon>Agaricomycotina</taxon>
        <taxon>Tremellomycetes</taxon>
        <taxon>Filobasidiales</taxon>
        <taxon>Filobasidiaceae</taxon>
        <taxon>Naganishia</taxon>
    </lineage>
</organism>
<gene>
    <name evidence="1" type="ORF">QFC24_006726</name>
</gene>
<proteinExistence type="predicted"/>
<name>A0ACC2WZG2_9TREE</name>
<evidence type="ECO:0000313" key="2">
    <source>
        <dbReference type="Proteomes" id="UP001234202"/>
    </source>
</evidence>
<dbReference type="Proteomes" id="UP001234202">
    <property type="component" value="Unassembled WGS sequence"/>
</dbReference>
<protein>
    <submittedName>
        <fullName evidence="1">Uncharacterized protein</fullName>
    </submittedName>
</protein>
<reference evidence="1" key="1">
    <citation type="submission" date="2023-04" db="EMBL/GenBank/DDBJ databases">
        <title>Draft Genome sequencing of Naganishia species isolated from polar environments using Oxford Nanopore Technology.</title>
        <authorList>
            <person name="Leo P."/>
            <person name="Venkateswaran K."/>
        </authorList>
    </citation>
    <scope>NUCLEOTIDE SEQUENCE</scope>
    <source>
        <strain evidence="1">DBVPG 5303</strain>
    </source>
</reference>
<comment type="caution">
    <text evidence="1">The sequence shown here is derived from an EMBL/GenBank/DDBJ whole genome shotgun (WGS) entry which is preliminary data.</text>
</comment>
<dbReference type="EMBL" id="JASBWV010000036">
    <property type="protein sequence ID" value="KAJ9116554.1"/>
    <property type="molecule type" value="Genomic_DNA"/>
</dbReference>
<evidence type="ECO:0000313" key="1">
    <source>
        <dbReference type="EMBL" id="KAJ9116554.1"/>
    </source>
</evidence>